<keyword evidence="4" id="KW-1185">Reference proteome</keyword>
<dbReference type="PANTHER" id="PTHR43580:SF2">
    <property type="entry name" value="CYTOKINE-LIKE NUCLEAR FACTOR N-PAC"/>
    <property type="match status" value="1"/>
</dbReference>
<dbReference type="InterPro" id="IPR013328">
    <property type="entry name" value="6PGD_dom2"/>
</dbReference>
<dbReference type="PANTHER" id="PTHR43580">
    <property type="entry name" value="OXIDOREDUCTASE GLYR1-RELATED"/>
    <property type="match status" value="1"/>
</dbReference>
<gene>
    <name evidence="3" type="ORF">K0U00_49930</name>
</gene>
<feature type="non-terminal residue" evidence="3">
    <location>
        <position position="1"/>
    </location>
</feature>
<dbReference type="InterPro" id="IPR008927">
    <property type="entry name" value="6-PGluconate_DH-like_C_sf"/>
</dbReference>
<accession>A0ABS7CMN3</accession>
<name>A0ABS7CMN3_9BACL</name>
<proteinExistence type="predicted"/>
<dbReference type="InterPro" id="IPR029154">
    <property type="entry name" value="HIBADH-like_NADP-bd"/>
</dbReference>
<dbReference type="SUPFAM" id="SSF48179">
    <property type="entry name" value="6-phosphogluconate dehydrogenase C-terminal domain-like"/>
    <property type="match status" value="1"/>
</dbReference>
<reference evidence="3 4" key="1">
    <citation type="submission" date="2021-07" db="EMBL/GenBank/DDBJ databases">
        <title>Paenibacillus radiodurans sp. nov., isolated from the southeastern edge of Tengger Desert.</title>
        <authorList>
            <person name="Zhang G."/>
        </authorList>
    </citation>
    <scope>NUCLEOTIDE SEQUENCE [LARGE SCALE GENOMIC DNA]</scope>
    <source>
        <strain evidence="3 4">CCM 7311</strain>
    </source>
</reference>
<evidence type="ECO:0000256" key="1">
    <source>
        <dbReference type="SAM" id="MobiDB-lite"/>
    </source>
</evidence>
<feature type="region of interest" description="Disordered" evidence="1">
    <location>
        <begin position="98"/>
        <end position="117"/>
    </location>
</feature>
<comment type="caution">
    <text evidence="3">The sequence shown here is derived from an EMBL/GenBank/DDBJ whole genome shotgun (WGS) entry which is preliminary data.</text>
</comment>
<dbReference type="EMBL" id="JAHZIK010003680">
    <property type="protein sequence ID" value="MBW7462199.1"/>
    <property type="molecule type" value="Genomic_DNA"/>
</dbReference>
<dbReference type="Proteomes" id="UP001519887">
    <property type="component" value="Unassembled WGS sequence"/>
</dbReference>
<dbReference type="Gene3D" id="1.10.1040.10">
    <property type="entry name" value="N-(1-d-carboxylethyl)-l-norvaline Dehydrogenase, domain 2"/>
    <property type="match status" value="1"/>
</dbReference>
<dbReference type="Pfam" id="PF14833">
    <property type="entry name" value="NAD_binding_11"/>
    <property type="match status" value="1"/>
</dbReference>
<organism evidence="3 4">
    <name type="scientific">Paenibacillus sepulcri</name>
    <dbReference type="NCBI Taxonomy" id="359917"/>
    <lineage>
        <taxon>Bacteria</taxon>
        <taxon>Bacillati</taxon>
        <taxon>Bacillota</taxon>
        <taxon>Bacilli</taxon>
        <taxon>Bacillales</taxon>
        <taxon>Paenibacillaceae</taxon>
        <taxon>Paenibacillus</taxon>
    </lineage>
</organism>
<dbReference type="InterPro" id="IPR051265">
    <property type="entry name" value="HIBADH-related_NP60_sf"/>
</dbReference>
<sequence length="117" mass="12738">FIEFVQSGVAASRMAEMKGPRLLDRDFSVQFSLSLMLKDLRLSSALSDGLKTPTPVLETVKSLFQMGESMGLGDLDLSALANCYEQWIDKRLTNHSGNQQLRNELAATSEAAGRSGA</sequence>
<protein>
    <submittedName>
        <fullName evidence="3">NAD-binding protein</fullName>
    </submittedName>
</protein>
<feature type="domain" description="3-hydroxyisobutyrate dehydrogenase-like NAD-binding" evidence="2">
    <location>
        <begin position="2"/>
        <end position="83"/>
    </location>
</feature>
<evidence type="ECO:0000313" key="4">
    <source>
        <dbReference type="Proteomes" id="UP001519887"/>
    </source>
</evidence>
<feature type="non-terminal residue" evidence="3">
    <location>
        <position position="117"/>
    </location>
</feature>
<evidence type="ECO:0000259" key="2">
    <source>
        <dbReference type="Pfam" id="PF14833"/>
    </source>
</evidence>
<evidence type="ECO:0000313" key="3">
    <source>
        <dbReference type="EMBL" id="MBW7462199.1"/>
    </source>
</evidence>